<sequence>MPEGIDGLSGYLHITQYRPLEIVKRLVVIVGDLVLEMAKNTVVKTLGVVKNLTNAVIEELNKPISIPIISPLYKSIAGDELSIMSCVLLQQLPRLLFTKLSLEATHFLTTPRRTPVYKTLTIMVEFAAVASLGSSVIANVIKIPWMIEGKPDEISVIQPRPSHGSWEIQMDAVVTDLAFLKTRLDTTSVGEQEMDKKDKRESSRLVLRSVFLLILIIHSSFNSTLVTSPNTAKMVNFVTSVAVLLTAVSSAVAIPYTLQERQSDTTCMDHLPASSLARVSEAVECINYLASLNQACVAGVSGVSFCRRGNTQITGLARNLPSHLTSSSSCKDVARGAGLIMDRCTRGDGTVRGQNPAWGNGNLWVDIRSVR</sequence>
<accession>A0A9P7H7C2</accession>
<evidence type="ECO:0000313" key="2">
    <source>
        <dbReference type="EMBL" id="KAG5662690.1"/>
    </source>
</evidence>
<keyword evidence="3" id="KW-1185">Reference proteome</keyword>
<organism evidence="2 3">
    <name type="scientific">Fusarium avenaceum</name>
    <dbReference type="NCBI Taxonomy" id="40199"/>
    <lineage>
        <taxon>Eukaryota</taxon>
        <taxon>Fungi</taxon>
        <taxon>Dikarya</taxon>
        <taxon>Ascomycota</taxon>
        <taxon>Pezizomycotina</taxon>
        <taxon>Sordariomycetes</taxon>
        <taxon>Hypocreomycetidae</taxon>
        <taxon>Hypocreales</taxon>
        <taxon>Nectriaceae</taxon>
        <taxon>Fusarium</taxon>
        <taxon>Fusarium tricinctum species complex</taxon>
    </lineage>
</organism>
<gene>
    <name evidence="2" type="ORF">KAF25_005108</name>
</gene>
<proteinExistence type="predicted"/>
<keyword evidence="1" id="KW-0812">Transmembrane</keyword>
<name>A0A9P7H7C2_9HYPO</name>
<dbReference type="PANTHER" id="PTHR39603:SF1">
    <property type="entry name" value="CYANOVIRIN-N DOMAIN-CONTAINING PROTEIN"/>
    <property type="match status" value="1"/>
</dbReference>
<evidence type="ECO:0000313" key="3">
    <source>
        <dbReference type="Proteomes" id="UP000782241"/>
    </source>
</evidence>
<keyword evidence="1" id="KW-1133">Transmembrane helix</keyword>
<keyword evidence="1" id="KW-0472">Membrane</keyword>
<feature type="transmembrane region" description="Helical" evidence="1">
    <location>
        <begin position="237"/>
        <end position="258"/>
    </location>
</feature>
<dbReference type="Proteomes" id="UP000782241">
    <property type="component" value="Unassembled WGS sequence"/>
</dbReference>
<dbReference type="PANTHER" id="PTHR39603">
    <property type="entry name" value="CYANOVIRIN-N DOMAIN-CONTAINING PROTEIN"/>
    <property type="match status" value="1"/>
</dbReference>
<evidence type="ECO:0000256" key="1">
    <source>
        <dbReference type="SAM" id="Phobius"/>
    </source>
</evidence>
<feature type="transmembrane region" description="Helical" evidence="1">
    <location>
        <begin position="205"/>
        <end position="225"/>
    </location>
</feature>
<dbReference type="AlphaFoldDB" id="A0A9P7H7C2"/>
<comment type="caution">
    <text evidence="2">The sequence shown here is derived from an EMBL/GenBank/DDBJ whole genome shotgun (WGS) entry which is preliminary data.</text>
</comment>
<dbReference type="EMBL" id="JAGPUO010000005">
    <property type="protein sequence ID" value="KAG5662690.1"/>
    <property type="molecule type" value="Genomic_DNA"/>
</dbReference>
<reference evidence="2" key="1">
    <citation type="submission" date="2021-04" db="EMBL/GenBank/DDBJ databases">
        <title>Draft genome of Fusarium avenaceum strain F156N33, isolated from an atmospheric sample in Virginia.</title>
        <authorList>
            <person name="Yang S."/>
            <person name="Vinatzer B.A."/>
            <person name="Coleman J."/>
        </authorList>
    </citation>
    <scope>NUCLEOTIDE SEQUENCE</scope>
    <source>
        <strain evidence="2">F156N33</strain>
    </source>
</reference>
<protein>
    <submittedName>
        <fullName evidence="2">Uncharacterized protein</fullName>
    </submittedName>
</protein>